<dbReference type="InterPro" id="IPR011701">
    <property type="entry name" value="MFS"/>
</dbReference>
<feature type="transmembrane region" description="Helical" evidence="5">
    <location>
        <begin position="417"/>
        <end position="437"/>
    </location>
</feature>
<dbReference type="OrthoDB" id="3936150at2759"/>
<name>A0A8H7PET3_MORIS</name>
<feature type="transmembrane region" description="Helical" evidence="5">
    <location>
        <begin position="308"/>
        <end position="333"/>
    </location>
</feature>
<keyword evidence="4 5" id="KW-0472">Membrane</keyword>
<dbReference type="PROSITE" id="PS50850">
    <property type="entry name" value="MFS"/>
    <property type="match status" value="1"/>
</dbReference>
<feature type="transmembrane region" description="Helical" evidence="5">
    <location>
        <begin position="379"/>
        <end position="405"/>
    </location>
</feature>
<dbReference type="SUPFAM" id="SSF103473">
    <property type="entry name" value="MFS general substrate transporter"/>
    <property type="match status" value="1"/>
</dbReference>
<evidence type="ECO:0000256" key="5">
    <source>
        <dbReference type="SAM" id="Phobius"/>
    </source>
</evidence>
<reference evidence="7" key="1">
    <citation type="submission" date="2020-12" db="EMBL/GenBank/DDBJ databases">
        <title>Metabolic potential, ecology and presence of endohyphal bacteria is reflected in genomic diversity of Mucoromycotina.</title>
        <authorList>
            <person name="Muszewska A."/>
            <person name="Okrasinska A."/>
            <person name="Steczkiewicz K."/>
            <person name="Drgas O."/>
            <person name="Orlowska M."/>
            <person name="Perlinska-Lenart U."/>
            <person name="Aleksandrzak-Piekarczyk T."/>
            <person name="Szatraj K."/>
            <person name="Zielenkiewicz U."/>
            <person name="Pilsyk S."/>
            <person name="Malc E."/>
            <person name="Mieczkowski P."/>
            <person name="Kruszewska J.S."/>
            <person name="Biernat P."/>
            <person name="Pawlowska J."/>
        </authorList>
    </citation>
    <scope>NUCLEOTIDE SEQUENCE</scope>
    <source>
        <strain evidence="7">WA0000067209</strain>
    </source>
</reference>
<keyword evidence="2 5" id="KW-0812">Transmembrane</keyword>
<proteinExistence type="predicted"/>
<evidence type="ECO:0000313" key="8">
    <source>
        <dbReference type="Proteomes" id="UP000654370"/>
    </source>
</evidence>
<dbReference type="InterPro" id="IPR020846">
    <property type="entry name" value="MFS_dom"/>
</dbReference>
<feature type="transmembrane region" description="Helical" evidence="5">
    <location>
        <begin position="189"/>
        <end position="209"/>
    </location>
</feature>
<feature type="transmembrane region" description="Helical" evidence="5">
    <location>
        <begin position="443"/>
        <end position="464"/>
    </location>
</feature>
<feature type="transmembrane region" description="Helical" evidence="5">
    <location>
        <begin position="100"/>
        <end position="119"/>
    </location>
</feature>
<feature type="transmembrane region" description="Helical" evidence="5">
    <location>
        <begin position="264"/>
        <end position="288"/>
    </location>
</feature>
<feature type="transmembrane region" description="Helical" evidence="5">
    <location>
        <begin position="68"/>
        <end position="88"/>
    </location>
</feature>
<keyword evidence="3 5" id="KW-1133">Transmembrane helix</keyword>
<evidence type="ECO:0000256" key="4">
    <source>
        <dbReference type="ARBA" id="ARBA00023136"/>
    </source>
</evidence>
<dbReference type="PANTHER" id="PTHR23502:SF5">
    <property type="entry name" value="QUINIDINE RESISTANCE PROTEIN 3"/>
    <property type="match status" value="1"/>
</dbReference>
<protein>
    <recommendedName>
        <fullName evidence="6">Major facilitator superfamily (MFS) profile domain-containing protein</fullName>
    </recommendedName>
</protein>
<feature type="transmembrane region" description="Helical" evidence="5">
    <location>
        <begin position="354"/>
        <end position="373"/>
    </location>
</feature>
<dbReference type="Proteomes" id="UP000654370">
    <property type="component" value="Unassembled WGS sequence"/>
</dbReference>
<evidence type="ECO:0000256" key="1">
    <source>
        <dbReference type="ARBA" id="ARBA00004141"/>
    </source>
</evidence>
<keyword evidence="8" id="KW-1185">Reference proteome</keyword>
<dbReference type="EMBL" id="JAEPQZ010000017">
    <property type="protein sequence ID" value="KAG2172360.1"/>
    <property type="molecule type" value="Genomic_DNA"/>
</dbReference>
<feature type="domain" description="Major facilitator superfamily (MFS) profile" evidence="6">
    <location>
        <begin position="34"/>
        <end position="469"/>
    </location>
</feature>
<evidence type="ECO:0000256" key="3">
    <source>
        <dbReference type="ARBA" id="ARBA00022989"/>
    </source>
</evidence>
<dbReference type="PANTHER" id="PTHR23502">
    <property type="entry name" value="MAJOR FACILITATOR SUPERFAMILY"/>
    <property type="match status" value="1"/>
</dbReference>
<feature type="transmembrane region" description="Helical" evidence="5">
    <location>
        <begin position="159"/>
        <end position="177"/>
    </location>
</feature>
<evidence type="ECO:0000259" key="6">
    <source>
        <dbReference type="PROSITE" id="PS50850"/>
    </source>
</evidence>
<dbReference type="Pfam" id="PF07690">
    <property type="entry name" value="MFS_1"/>
    <property type="match status" value="1"/>
</dbReference>
<comment type="subcellular location">
    <subcellularLocation>
        <location evidence="1">Membrane</location>
        <topology evidence="1">Multi-pass membrane protein</topology>
    </subcellularLocation>
</comment>
<comment type="caution">
    <text evidence="7">The sequence shown here is derived from an EMBL/GenBank/DDBJ whole genome shotgun (WGS) entry which is preliminary data.</text>
</comment>
<feature type="transmembrane region" description="Helical" evidence="5">
    <location>
        <begin position="125"/>
        <end position="147"/>
    </location>
</feature>
<dbReference type="GO" id="GO:0022857">
    <property type="term" value="F:transmembrane transporter activity"/>
    <property type="evidence" value="ECO:0007669"/>
    <property type="project" value="InterPro"/>
</dbReference>
<dbReference type="InterPro" id="IPR036259">
    <property type="entry name" value="MFS_trans_sf"/>
</dbReference>
<sequence length="477" mass="52590">MTKSWSQLIRSRLVWNPPTDGDPRQFSRSRKFVLVALVAIASILPGFCSTIILPALEDIQRTMGASSIGVTLANSFYMLFMGIAPIFYSSISDHYGVRRVIYIGSMLIFTASSLAAVWVRNIWVLLVMRILQSIGISAPWSIGAGTIADMYEVHERGNALGIIFAGQFAGPMIGPLLGGFLTEAGGWEAIFWLLFALGAFMVVVMFFFMEESYRDESYYNQAIEKGEEEREEVGLEDIGKASDSDNQTITVVKSKKMNLLAPLLLLRHPFVLIPAMETGWTFGCMFAIENILPTLYTNTYGWSPGSIGLSFLSPGLGEVIGAFVGGRMSDYFLNRAKDKRGGKAVPEDRLVPSLWPSGFVLMPLSILMFGWPIALGWSIWWSIIFFGVLCFAMVQCFSCCAAYLVDTVVGRGASVMSASNLVRMILSCVLSAIANPMMAAVGPGYVCLLFAALNFFWMFLLVLLKTHGSQLRQWSGY</sequence>
<dbReference type="Gene3D" id="1.20.1720.10">
    <property type="entry name" value="Multidrug resistance protein D"/>
    <property type="match status" value="1"/>
</dbReference>
<accession>A0A8H7PET3</accession>
<evidence type="ECO:0000313" key="7">
    <source>
        <dbReference type="EMBL" id="KAG2172360.1"/>
    </source>
</evidence>
<dbReference type="GO" id="GO:0005886">
    <property type="term" value="C:plasma membrane"/>
    <property type="evidence" value="ECO:0007669"/>
    <property type="project" value="TreeGrafter"/>
</dbReference>
<gene>
    <name evidence="7" type="ORF">INT43_004902</name>
</gene>
<dbReference type="Gene3D" id="1.20.1250.20">
    <property type="entry name" value="MFS general substrate transporter like domains"/>
    <property type="match status" value="1"/>
</dbReference>
<dbReference type="AlphaFoldDB" id="A0A8H7PET3"/>
<feature type="transmembrane region" description="Helical" evidence="5">
    <location>
        <begin position="32"/>
        <end position="56"/>
    </location>
</feature>
<organism evidence="7 8">
    <name type="scientific">Mortierella isabellina</name>
    <name type="common">Filamentous fungus</name>
    <name type="synonym">Umbelopsis isabellina</name>
    <dbReference type="NCBI Taxonomy" id="91625"/>
    <lineage>
        <taxon>Eukaryota</taxon>
        <taxon>Fungi</taxon>
        <taxon>Fungi incertae sedis</taxon>
        <taxon>Mucoromycota</taxon>
        <taxon>Mucoromycotina</taxon>
        <taxon>Umbelopsidomycetes</taxon>
        <taxon>Umbelopsidales</taxon>
        <taxon>Umbelopsidaceae</taxon>
        <taxon>Umbelopsis</taxon>
    </lineage>
</organism>
<evidence type="ECO:0000256" key="2">
    <source>
        <dbReference type="ARBA" id="ARBA00022692"/>
    </source>
</evidence>